<dbReference type="SUPFAM" id="SSF46689">
    <property type="entry name" value="Homeodomain-like"/>
    <property type="match status" value="1"/>
</dbReference>
<dbReference type="PANTHER" id="PTHR30055">
    <property type="entry name" value="HTH-TYPE TRANSCRIPTIONAL REGULATOR RUTR"/>
    <property type="match status" value="1"/>
</dbReference>
<dbReference type="Gene3D" id="1.10.357.10">
    <property type="entry name" value="Tetracycline Repressor, domain 2"/>
    <property type="match status" value="1"/>
</dbReference>
<proteinExistence type="predicted"/>
<dbReference type="InterPro" id="IPR036271">
    <property type="entry name" value="Tet_transcr_reg_TetR-rel_C_sf"/>
</dbReference>
<dbReference type="PANTHER" id="PTHR30055:SF234">
    <property type="entry name" value="HTH-TYPE TRANSCRIPTIONAL REGULATOR BETI"/>
    <property type="match status" value="1"/>
</dbReference>
<name>A0A941EZF6_9ACTN</name>
<accession>A0A941EZF6</accession>
<dbReference type="GO" id="GO:0000976">
    <property type="term" value="F:transcription cis-regulatory region binding"/>
    <property type="evidence" value="ECO:0007669"/>
    <property type="project" value="TreeGrafter"/>
</dbReference>
<evidence type="ECO:0000259" key="5">
    <source>
        <dbReference type="PROSITE" id="PS50977"/>
    </source>
</evidence>
<keyword evidence="3" id="KW-0804">Transcription</keyword>
<evidence type="ECO:0000313" key="6">
    <source>
        <dbReference type="EMBL" id="MBR7837004.1"/>
    </source>
</evidence>
<keyword evidence="1" id="KW-0805">Transcription regulation</keyword>
<comment type="caution">
    <text evidence="6">The sequence shown here is derived from an EMBL/GenBank/DDBJ whole genome shotgun (WGS) entry which is preliminary data.</text>
</comment>
<keyword evidence="7" id="KW-1185">Reference proteome</keyword>
<dbReference type="GO" id="GO:0003700">
    <property type="term" value="F:DNA-binding transcription factor activity"/>
    <property type="evidence" value="ECO:0007669"/>
    <property type="project" value="TreeGrafter"/>
</dbReference>
<dbReference type="RefSeq" id="WP_212531474.1">
    <property type="nucleotide sequence ID" value="NZ_JAGSOG010000175.1"/>
</dbReference>
<dbReference type="AlphaFoldDB" id="A0A941EZF6"/>
<evidence type="ECO:0000256" key="1">
    <source>
        <dbReference type="ARBA" id="ARBA00023015"/>
    </source>
</evidence>
<dbReference type="SUPFAM" id="SSF48498">
    <property type="entry name" value="Tetracyclin repressor-like, C-terminal domain"/>
    <property type="match status" value="1"/>
</dbReference>
<dbReference type="PROSITE" id="PS50977">
    <property type="entry name" value="HTH_TETR_2"/>
    <property type="match status" value="1"/>
</dbReference>
<evidence type="ECO:0000256" key="4">
    <source>
        <dbReference type="PROSITE-ProRule" id="PRU00335"/>
    </source>
</evidence>
<reference evidence="6" key="1">
    <citation type="submission" date="2021-04" db="EMBL/GenBank/DDBJ databases">
        <title>Genome based classification of Actinospica acidithermotolerans sp. nov., an actinobacterium isolated from an Indonesian hot spring.</title>
        <authorList>
            <person name="Kusuma A.B."/>
            <person name="Putra K.E."/>
            <person name="Nafisah S."/>
            <person name="Loh J."/>
            <person name="Nouioui I."/>
            <person name="Goodfellow M."/>
        </authorList>
    </citation>
    <scope>NUCLEOTIDE SEQUENCE</scope>
    <source>
        <strain evidence="6">CSCA 57</strain>
    </source>
</reference>
<feature type="DNA-binding region" description="H-T-H motif" evidence="4">
    <location>
        <begin position="46"/>
        <end position="65"/>
    </location>
</feature>
<dbReference type="InterPro" id="IPR025996">
    <property type="entry name" value="MT1864/Rv1816-like_C"/>
</dbReference>
<feature type="domain" description="HTH tetR-type" evidence="5">
    <location>
        <begin position="22"/>
        <end position="83"/>
    </location>
</feature>
<dbReference type="InterPro" id="IPR050109">
    <property type="entry name" value="HTH-type_TetR-like_transc_reg"/>
</dbReference>
<evidence type="ECO:0000256" key="3">
    <source>
        <dbReference type="ARBA" id="ARBA00023163"/>
    </source>
</evidence>
<protein>
    <submittedName>
        <fullName evidence="6">TetR/AcrR family transcriptional regulator</fullName>
    </submittedName>
</protein>
<dbReference type="Pfam" id="PF13305">
    <property type="entry name" value="TetR_C_33"/>
    <property type="match status" value="1"/>
</dbReference>
<dbReference type="InterPro" id="IPR009057">
    <property type="entry name" value="Homeodomain-like_sf"/>
</dbReference>
<dbReference type="Pfam" id="PF00440">
    <property type="entry name" value="TetR_N"/>
    <property type="match status" value="1"/>
</dbReference>
<evidence type="ECO:0000256" key="2">
    <source>
        <dbReference type="ARBA" id="ARBA00023125"/>
    </source>
</evidence>
<dbReference type="Proteomes" id="UP000675781">
    <property type="component" value="Unassembled WGS sequence"/>
</dbReference>
<evidence type="ECO:0000313" key="7">
    <source>
        <dbReference type="Proteomes" id="UP000675781"/>
    </source>
</evidence>
<dbReference type="InterPro" id="IPR001647">
    <property type="entry name" value="HTH_TetR"/>
</dbReference>
<dbReference type="EMBL" id="JAGSOG010000175">
    <property type="protein sequence ID" value="MBR7837004.1"/>
    <property type="molecule type" value="Genomic_DNA"/>
</dbReference>
<sequence length="245" mass="26339">MSTVAMVLETPRRRRTRPGEGGLLREEILVAAESLLAEAGDEAVLTLRAVAARTGVSTPAVYRHFADKDALVAAVCMRVWQELGHAVRAAIESTDDPFQGLRRGAGAFVRFGLEHPLQYRLLMMGAPRPDAPPDARPEQEAATACLRYLAEATRPCIEAGVLHGDPERIALRAMTALHGCVALMIAQPYFPWPQDQESFCDEVARMAGLGNAALGEMSAAALTGTPTAGQFATAFGDWSRQLTGR</sequence>
<organism evidence="6 7">
    <name type="scientific">Actinospica durhamensis</name>
    <dbReference type="NCBI Taxonomy" id="1508375"/>
    <lineage>
        <taxon>Bacteria</taxon>
        <taxon>Bacillati</taxon>
        <taxon>Actinomycetota</taxon>
        <taxon>Actinomycetes</taxon>
        <taxon>Catenulisporales</taxon>
        <taxon>Actinospicaceae</taxon>
        <taxon>Actinospica</taxon>
    </lineage>
</organism>
<keyword evidence="2 4" id="KW-0238">DNA-binding</keyword>
<gene>
    <name evidence="6" type="ORF">KDL01_27255</name>
</gene>